<accession>X0SVR3</accession>
<name>X0SVR3_9ZZZZ</name>
<protein>
    <submittedName>
        <fullName evidence="1">Uncharacterized protein</fullName>
    </submittedName>
</protein>
<proteinExistence type="predicted"/>
<comment type="caution">
    <text evidence="1">The sequence shown here is derived from an EMBL/GenBank/DDBJ whole genome shotgun (WGS) entry which is preliminary data.</text>
</comment>
<sequence length="58" mass="6884">MLGKKFRIGAGSPKSRSGWSKYWKRRDVEDKKIDKILKKELDLCREVMAVVYGNKRKR</sequence>
<dbReference type="EMBL" id="BARS01004552">
    <property type="protein sequence ID" value="GAF79987.1"/>
    <property type="molecule type" value="Genomic_DNA"/>
</dbReference>
<dbReference type="AlphaFoldDB" id="X0SVR3"/>
<evidence type="ECO:0000313" key="1">
    <source>
        <dbReference type="EMBL" id="GAF79987.1"/>
    </source>
</evidence>
<reference evidence="1" key="1">
    <citation type="journal article" date="2014" name="Front. Microbiol.">
        <title>High frequency of phylogenetically diverse reductive dehalogenase-homologous genes in deep subseafloor sedimentary metagenomes.</title>
        <authorList>
            <person name="Kawai M."/>
            <person name="Futagami T."/>
            <person name="Toyoda A."/>
            <person name="Takaki Y."/>
            <person name="Nishi S."/>
            <person name="Hori S."/>
            <person name="Arai W."/>
            <person name="Tsubouchi T."/>
            <person name="Morono Y."/>
            <person name="Uchiyama I."/>
            <person name="Ito T."/>
            <person name="Fujiyama A."/>
            <person name="Inagaki F."/>
            <person name="Takami H."/>
        </authorList>
    </citation>
    <scope>NUCLEOTIDE SEQUENCE</scope>
    <source>
        <strain evidence="1">Expedition CK06-06</strain>
    </source>
</reference>
<organism evidence="1">
    <name type="scientific">marine sediment metagenome</name>
    <dbReference type="NCBI Taxonomy" id="412755"/>
    <lineage>
        <taxon>unclassified sequences</taxon>
        <taxon>metagenomes</taxon>
        <taxon>ecological metagenomes</taxon>
    </lineage>
</organism>
<gene>
    <name evidence="1" type="ORF">S01H1_08903</name>
</gene>